<organism evidence="3 4">
    <name type="scientific">Microlunatus parietis</name>
    <dbReference type="NCBI Taxonomy" id="682979"/>
    <lineage>
        <taxon>Bacteria</taxon>
        <taxon>Bacillati</taxon>
        <taxon>Actinomycetota</taxon>
        <taxon>Actinomycetes</taxon>
        <taxon>Propionibacteriales</taxon>
        <taxon>Propionibacteriaceae</taxon>
        <taxon>Microlunatus</taxon>
    </lineage>
</organism>
<reference evidence="3 4" key="1">
    <citation type="submission" date="2020-07" db="EMBL/GenBank/DDBJ databases">
        <title>Sequencing the genomes of 1000 actinobacteria strains.</title>
        <authorList>
            <person name="Klenk H.-P."/>
        </authorList>
    </citation>
    <scope>NUCLEOTIDE SEQUENCE [LARGE SCALE GENOMIC DNA]</scope>
    <source>
        <strain evidence="3 4">DSM 22083</strain>
    </source>
</reference>
<evidence type="ECO:0000313" key="3">
    <source>
        <dbReference type="EMBL" id="NYE73986.1"/>
    </source>
</evidence>
<feature type="domain" description="Glycosyltransferase 2-like" evidence="2">
    <location>
        <begin position="7"/>
        <end position="121"/>
    </location>
</feature>
<proteinExistence type="inferred from homology"/>
<evidence type="ECO:0000313" key="4">
    <source>
        <dbReference type="Proteomes" id="UP000569914"/>
    </source>
</evidence>
<dbReference type="SUPFAM" id="SSF53448">
    <property type="entry name" value="Nucleotide-diphospho-sugar transferases"/>
    <property type="match status" value="1"/>
</dbReference>
<dbReference type="PANTHER" id="PTHR48090">
    <property type="entry name" value="UNDECAPRENYL-PHOSPHATE 4-DEOXY-4-FORMAMIDO-L-ARABINOSE TRANSFERASE-RELATED"/>
    <property type="match status" value="1"/>
</dbReference>
<comment type="similarity">
    <text evidence="1">Belongs to the glycosyltransferase 2 family.</text>
</comment>
<protein>
    <submittedName>
        <fullName evidence="3">Glycosyltransferase involved in cell wall biosynthesis</fullName>
    </submittedName>
</protein>
<evidence type="ECO:0000256" key="1">
    <source>
        <dbReference type="ARBA" id="ARBA00006739"/>
    </source>
</evidence>
<dbReference type="InterPro" id="IPR050256">
    <property type="entry name" value="Glycosyltransferase_2"/>
</dbReference>
<dbReference type="Gene3D" id="3.90.550.10">
    <property type="entry name" value="Spore Coat Polysaccharide Biosynthesis Protein SpsA, Chain A"/>
    <property type="match status" value="1"/>
</dbReference>
<dbReference type="Pfam" id="PF00535">
    <property type="entry name" value="Glycos_transf_2"/>
    <property type="match status" value="1"/>
</dbReference>
<dbReference type="GO" id="GO:0016740">
    <property type="term" value="F:transferase activity"/>
    <property type="evidence" value="ECO:0007669"/>
    <property type="project" value="UniProtKB-KW"/>
</dbReference>
<dbReference type="EMBL" id="JACCBU010000001">
    <property type="protein sequence ID" value="NYE73986.1"/>
    <property type="molecule type" value="Genomic_DNA"/>
</dbReference>
<evidence type="ECO:0000259" key="2">
    <source>
        <dbReference type="Pfam" id="PF00535"/>
    </source>
</evidence>
<keyword evidence="3" id="KW-0808">Transferase</keyword>
<dbReference type="AlphaFoldDB" id="A0A7Y9ICC1"/>
<dbReference type="PANTHER" id="PTHR48090:SF7">
    <property type="entry name" value="RFBJ PROTEIN"/>
    <property type="match status" value="1"/>
</dbReference>
<dbReference type="RefSeq" id="WP_179755920.1">
    <property type="nucleotide sequence ID" value="NZ_JACCBU010000001.1"/>
</dbReference>
<sequence length="230" mass="24803">MEHRVDVILPCLDEAAALPWIMARLPRRYRAIVVDNGSSDGSDVIAAGLGALVVHEPRRGYGAAVQAGLAAATADLVVIMDCDATIDPVELPALVAVLVDGPVDLVCGRRRPVGRRSWPLHSRVANAVLAALLSLGGRIRLHDLAPVRVAWRRPLLGLKLTDRRYGYPLQTLLRAARAGWRVVERDVSYRPRPDGSRSKITGTLRGTVTVAADMLRVARAEARPVGGATR</sequence>
<dbReference type="InterPro" id="IPR001173">
    <property type="entry name" value="Glyco_trans_2-like"/>
</dbReference>
<accession>A0A7Y9ICC1</accession>
<dbReference type="InterPro" id="IPR029044">
    <property type="entry name" value="Nucleotide-diphossugar_trans"/>
</dbReference>
<comment type="caution">
    <text evidence="3">The sequence shown here is derived from an EMBL/GenBank/DDBJ whole genome shotgun (WGS) entry which is preliminary data.</text>
</comment>
<dbReference type="Proteomes" id="UP000569914">
    <property type="component" value="Unassembled WGS sequence"/>
</dbReference>
<gene>
    <name evidence="3" type="ORF">BKA15_005315</name>
</gene>
<name>A0A7Y9ICC1_9ACTN</name>
<keyword evidence="4" id="KW-1185">Reference proteome</keyword>
<dbReference type="CDD" id="cd04179">
    <property type="entry name" value="DPM_DPG-synthase_like"/>
    <property type="match status" value="1"/>
</dbReference>